<dbReference type="EMBL" id="MCIF01000002">
    <property type="protein sequence ID" value="RAQ95816.1"/>
    <property type="molecule type" value="Genomic_DNA"/>
</dbReference>
<protein>
    <recommendedName>
        <fullName evidence="2">Nudix hydrolase domain-containing protein</fullName>
    </recommendedName>
</protein>
<evidence type="ECO:0000259" key="2">
    <source>
        <dbReference type="Pfam" id="PF00293"/>
    </source>
</evidence>
<dbReference type="Pfam" id="PF00293">
    <property type="entry name" value="NUDIX"/>
    <property type="match status" value="1"/>
</dbReference>
<proteinExistence type="predicted"/>
<dbReference type="Gene3D" id="3.90.79.10">
    <property type="entry name" value="Nucleoside Triphosphate Pyrophosphohydrolase"/>
    <property type="match status" value="1"/>
</dbReference>
<dbReference type="OrthoDB" id="3527457at2"/>
<dbReference type="RefSeq" id="WP_112428875.1">
    <property type="nucleotide sequence ID" value="NZ_MCIF01000002.1"/>
</dbReference>
<dbReference type="SUPFAM" id="SSF55811">
    <property type="entry name" value="Nudix"/>
    <property type="match status" value="1"/>
</dbReference>
<feature type="region of interest" description="Disordered" evidence="1">
    <location>
        <begin position="1"/>
        <end position="21"/>
    </location>
</feature>
<dbReference type="InterPro" id="IPR015797">
    <property type="entry name" value="NUDIX_hydrolase-like_dom_sf"/>
</dbReference>
<reference evidence="3 4" key="1">
    <citation type="submission" date="2016-08" db="EMBL/GenBank/DDBJ databases">
        <title>Analysis of Carbohydrate Active Enzymes in Thermogemmatispora T81 Reveals Carbohydrate Degradation Ability.</title>
        <authorList>
            <person name="Tomazini A."/>
            <person name="Lal S."/>
            <person name="Stott M."/>
            <person name="Henrissat B."/>
            <person name="Polikarpov I."/>
            <person name="Sparling R."/>
            <person name="Levin D.B."/>
        </authorList>
    </citation>
    <scope>NUCLEOTIDE SEQUENCE [LARGE SCALE GENOMIC DNA]</scope>
    <source>
        <strain evidence="3 4">T81</strain>
    </source>
</reference>
<evidence type="ECO:0000256" key="1">
    <source>
        <dbReference type="SAM" id="MobiDB-lite"/>
    </source>
</evidence>
<organism evidence="3 4">
    <name type="scientific">Thermogemmatispora tikiterensis</name>
    <dbReference type="NCBI Taxonomy" id="1825093"/>
    <lineage>
        <taxon>Bacteria</taxon>
        <taxon>Bacillati</taxon>
        <taxon>Chloroflexota</taxon>
        <taxon>Ktedonobacteria</taxon>
        <taxon>Thermogemmatisporales</taxon>
        <taxon>Thermogemmatisporaceae</taxon>
        <taxon>Thermogemmatispora</taxon>
    </lineage>
</organism>
<feature type="domain" description="Nudix hydrolase" evidence="2">
    <location>
        <begin position="50"/>
        <end position="164"/>
    </location>
</feature>
<dbReference type="Proteomes" id="UP000248706">
    <property type="component" value="Unassembled WGS sequence"/>
</dbReference>
<comment type="caution">
    <text evidence="3">The sequence shown here is derived from an EMBL/GenBank/DDBJ whole genome shotgun (WGS) entry which is preliminary data.</text>
</comment>
<dbReference type="AlphaFoldDB" id="A0A328VDQ3"/>
<evidence type="ECO:0000313" key="3">
    <source>
        <dbReference type="EMBL" id="RAQ95816.1"/>
    </source>
</evidence>
<sequence>MSRRPVRTSPNRQFLTGTRPQPGSFLPEDIYAQALDALVIGCVDAALLSRGHWLIARRIQEPHPDWWVIGGRMRKGELIGEALRRTLRREIQLDLPEERLRHIIGYYNLIWDTRAQEPVSDGCQLFSITVAVSLTEEEREPLVLNEEDGEAQGVKPEQVIRLAEQYHPCLVQMAKDLLRQSIASEEERGSPGSLLF</sequence>
<name>A0A328VDQ3_9CHLR</name>
<feature type="compositionally biased region" description="Polar residues" evidence="1">
    <location>
        <begin position="8"/>
        <end position="21"/>
    </location>
</feature>
<gene>
    <name evidence="3" type="ORF">A4R35_09735</name>
</gene>
<keyword evidence="4" id="KW-1185">Reference proteome</keyword>
<dbReference type="InterPro" id="IPR000086">
    <property type="entry name" value="NUDIX_hydrolase_dom"/>
</dbReference>
<evidence type="ECO:0000313" key="4">
    <source>
        <dbReference type="Proteomes" id="UP000248706"/>
    </source>
</evidence>
<accession>A0A328VDQ3</accession>